<dbReference type="PROSITE" id="PS00101">
    <property type="entry name" value="HEXAPEP_TRANSFERASES"/>
    <property type="match status" value="1"/>
</dbReference>
<dbReference type="PANTHER" id="PTHR23416:SF23">
    <property type="entry name" value="ACETYLTRANSFERASE C18B11.09C-RELATED"/>
    <property type="match status" value="1"/>
</dbReference>
<organism evidence="8 9">
    <name type="scientific">Psychroflexus halocasei</name>
    <dbReference type="NCBI Taxonomy" id="908615"/>
    <lineage>
        <taxon>Bacteria</taxon>
        <taxon>Pseudomonadati</taxon>
        <taxon>Bacteroidota</taxon>
        <taxon>Flavobacteriia</taxon>
        <taxon>Flavobacteriales</taxon>
        <taxon>Flavobacteriaceae</taxon>
        <taxon>Psychroflexus</taxon>
    </lineage>
</organism>
<dbReference type="SUPFAM" id="SSF51161">
    <property type="entry name" value="Trimeric LpxA-like enzymes"/>
    <property type="match status" value="1"/>
</dbReference>
<feature type="domain" description="Maltose/galactoside acetyltransferase" evidence="7">
    <location>
        <begin position="4"/>
        <end position="58"/>
    </location>
</feature>
<keyword evidence="2 8" id="KW-0808">Transferase</keyword>
<evidence type="ECO:0000313" key="9">
    <source>
        <dbReference type="Proteomes" id="UP000198820"/>
    </source>
</evidence>
<dbReference type="Pfam" id="PF00132">
    <property type="entry name" value="Hexapep"/>
    <property type="match status" value="1"/>
</dbReference>
<dbReference type="Proteomes" id="UP000198820">
    <property type="component" value="Unassembled WGS sequence"/>
</dbReference>
<evidence type="ECO:0000256" key="1">
    <source>
        <dbReference type="ARBA" id="ARBA00007274"/>
    </source>
</evidence>
<proteinExistence type="inferred from homology"/>
<evidence type="ECO:0000256" key="5">
    <source>
        <dbReference type="ARBA" id="ARBA00055587"/>
    </source>
</evidence>
<dbReference type="AlphaFoldDB" id="A0A1H3YCI8"/>
<evidence type="ECO:0000256" key="2">
    <source>
        <dbReference type="ARBA" id="ARBA00022679"/>
    </source>
</evidence>
<dbReference type="SMART" id="SM01266">
    <property type="entry name" value="Mac"/>
    <property type="match status" value="1"/>
</dbReference>
<dbReference type="InterPro" id="IPR001451">
    <property type="entry name" value="Hexapep"/>
</dbReference>
<evidence type="ECO:0000256" key="3">
    <source>
        <dbReference type="ARBA" id="ARBA00022737"/>
    </source>
</evidence>
<dbReference type="CDD" id="cd03357">
    <property type="entry name" value="LbH_MAT_GAT"/>
    <property type="match status" value="1"/>
</dbReference>
<evidence type="ECO:0000313" key="8">
    <source>
        <dbReference type="EMBL" id="SEA08781.1"/>
    </source>
</evidence>
<evidence type="ECO:0000256" key="6">
    <source>
        <dbReference type="ARBA" id="ARBA00067695"/>
    </source>
</evidence>
<dbReference type="EMBL" id="FNQF01000003">
    <property type="protein sequence ID" value="SEA08781.1"/>
    <property type="molecule type" value="Genomic_DNA"/>
</dbReference>
<name>A0A1H3YCI8_9FLAO</name>
<keyword evidence="4" id="KW-0012">Acyltransferase</keyword>
<dbReference type="PANTHER" id="PTHR23416">
    <property type="entry name" value="SIALIC ACID SYNTHASE-RELATED"/>
    <property type="match status" value="1"/>
</dbReference>
<dbReference type="Gene3D" id="2.160.10.10">
    <property type="entry name" value="Hexapeptide repeat proteins"/>
    <property type="match status" value="1"/>
</dbReference>
<accession>A0A1H3YCI8</accession>
<evidence type="ECO:0000259" key="7">
    <source>
        <dbReference type="SMART" id="SM01266"/>
    </source>
</evidence>
<protein>
    <recommendedName>
        <fullName evidence="6">Nodulation protein L</fullName>
    </recommendedName>
</protein>
<sequence length="191" mass="21347">MTEKQKMLNGEDFDSRDSELLKMYHQSRRLLKEYNQLDSKLLQERNEILNKLLAQNSSGVWIEAPFYCEYGENISIGENTFINSNCIFSDNNKISIGKNVLIAPHVQIYTAQHPLNAERRIIKDHMQTKYITSAKPVSIGDHVWIGGGAIILPGVTIGSNTTIGAGSIVTKDIPNDVLAFGNPCSIQKKLK</sequence>
<dbReference type="STRING" id="908615.SAMN05421540_10389"/>
<comment type="function">
    <text evidence="5">Acetyltransferase implicated in the O-acetylation of Nod factors.</text>
</comment>
<dbReference type="GO" id="GO:0008374">
    <property type="term" value="F:O-acyltransferase activity"/>
    <property type="evidence" value="ECO:0007669"/>
    <property type="project" value="TreeGrafter"/>
</dbReference>
<dbReference type="Pfam" id="PF12464">
    <property type="entry name" value="Mac"/>
    <property type="match status" value="1"/>
</dbReference>
<dbReference type="InterPro" id="IPR018357">
    <property type="entry name" value="Hexapep_transf_CS"/>
</dbReference>
<reference evidence="8 9" key="1">
    <citation type="submission" date="2016-10" db="EMBL/GenBank/DDBJ databases">
        <authorList>
            <person name="de Groot N.N."/>
        </authorList>
    </citation>
    <scope>NUCLEOTIDE SEQUENCE [LARGE SCALE GENOMIC DNA]</scope>
    <source>
        <strain evidence="8 9">DSM 23581</strain>
    </source>
</reference>
<evidence type="ECO:0000256" key="4">
    <source>
        <dbReference type="ARBA" id="ARBA00023315"/>
    </source>
</evidence>
<dbReference type="FunFam" id="2.160.10.10:FF:000025">
    <property type="entry name" value="Hexapeptide-repeat containing-acetyltransferase"/>
    <property type="match status" value="1"/>
</dbReference>
<gene>
    <name evidence="8" type="ORF">SAMN05421540_10389</name>
</gene>
<dbReference type="RefSeq" id="WP_093240404.1">
    <property type="nucleotide sequence ID" value="NZ_FNQF01000003.1"/>
</dbReference>
<dbReference type="GO" id="GO:0016407">
    <property type="term" value="F:acetyltransferase activity"/>
    <property type="evidence" value="ECO:0007669"/>
    <property type="project" value="InterPro"/>
</dbReference>
<keyword evidence="9" id="KW-1185">Reference proteome</keyword>
<comment type="similarity">
    <text evidence="1">Belongs to the transferase hexapeptide repeat family.</text>
</comment>
<dbReference type="InterPro" id="IPR024688">
    <property type="entry name" value="Mac_dom"/>
</dbReference>
<dbReference type="InterPro" id="IPR011004">
    <property type="entry name" value="Trimer_LpxA-like_sf"/>
</dbReference>
<keyword evidence="3" id="KW-0677">Repeat</keyword>
<dbReference type="InterPro" id="IPR051159">
    <property type="entry name" value="Hexapeptide_acetyltransf"/>
</dbReference>